<comment type="caution">
    <text evidence="1">The sequence shown here is derived from an EMBL/GenBank/DDBJ whole genome shotgun (WGS) entry which is preliminary data.</text>
</comment>
<evidence type="ECO:0000313" key="1">
    <source>
        <dbReference type="EMBL" id="MBW0512122.1"/>
    </source>
</evidence>
<gene>
    <name evidence="1" type="ORF">O181_051837</name>
</gene>
<dbReference type="EMBL" id="AVOT02022604">
    <property type="protein sequence ID" value="MBW0512122.1"/>
    <property type="molecule type" value="Genomic_DNA"/>
</dbReference>
<proteinExistence type="predicted"/>
<dbReference type="AlphaFoldDB" id="A0A9Q3E1Q4"/>
<organism evidence="1 2">
    <name type="scientific">Austropuccinia psidii MF-1</name>
    <dbReference type="NCBI Taxonomy" id="1389203"/>
    <lineage>
        <taxon>Eukaryota</taxon>
        <taxon>Fungi</taxon>
        <taxon>Dikarya</taxon>
        <taxon>Basidiomycota</taxon>
        <taxon>Pucciniomycotina</taxon>
        <taxon>Pucciniomycetes</taxon>
        <taxon>Pucciniales</taxon>
        <taxon>Sphaerophragmiaceae</taxon>
        <taxon>Austropuccinia</taxon>
    </lineage>
</organism>
<protein>
    <submittedName>
        <fullName evidence="1">Uncharacterized protein</fullName>
    </submittedName>
</protein>
<name>A0A9Q3E1Q4_9BASI</name>
<evidence type="ECO:0000313" key="2">
    <source>
        <dbReference type="Proteomes" id="UP000765509"/>
    </source>
</evidence>
<reference evidence="1" key="1">
    <citation type="submission" date="2021-03" db="EMBL/GenBank/DDBJ databases">
        <title>Draft genome sequence of rust myrtle Austropuccinia psidii MF-1, a brazilian biotype.</title>
        <authorList>
            <person name="Quecine M.C."/>
            <person name="Pachon D.M.R."/>
            <person name="Bonatelli M.L."/>
            <person name="Correr F.H."/>
            <person name="Franceschini L.M."/>
            <person name="Leite T.F."/>
            <person name="Margarido G.R.A."/>
            <person name="Almeida C.A."/>
            <person name="Ferrarezi J.A."/>
            <person name="Labate C.A."/>
        </authorList>
    </citation>
    <scope>NUCLEOTIDE SEQUENCE</scope>
    <source>
        <strain evidence="1">MF-1</strain>
    </source>
</reference>
<dbReference type="Proteomes" id="UP000765509">
    <property type="component" value="Unassembled WGS sequence"/>
</dbReference>
<accession>A0A9Q3E1Q4</accession>
<keyword evidence="2" id="KW-1185">Reference proteome</keyword>
<sequence>MKPNGNCGCLSSNSFACSTTPTGYNRLPTGQITCGTLNGCSSKDQPEKKFICFYGFPIGVLQPDGRFKGWTSWQADGHCQCDENNQLRCNGTPTGLNTLPSFGKVTCGKRDSC</sequence>